<evidence type="ECO:0000256" key="7">
    <source>
        <dbReference type="ARBA" id="ARBA00023054"/>
    </source>
</evidence>
<evidence type="ECO:0000256" key="9">
    <source>
        <dbReference type="ARBA" id="ARBA00023306"/>
    </source>
</evidence>
<keyword evidence="5" id="KW-0493">Microtubule</keyword>
<organism evidence="12 13">
    <name type="scientific">Apiospora aurea</name>
    <dbReference type="NCBI Taxonomy" id="335848"/>
    <lineage>
        <taxon>Eukaryota</taxon>
        <taxon>Fungi</taxon>
        <taxon>Dikarya</taxon>
        <taxon>Ascomycota</taxon>
        <taxon>Pezizomycotina</taxon>
        <taxon>Sordariomycetes</taxon>
        <taxon>Xylariomycetidae</taxon>
        <taxon>Amphisphaeriales</taxon>
        <taxon>Apiosporaceae</taxon>
        <taxon>Apiospora</taxon>
    </lineage>
</organism>
<accession>A0ABR1PZQ8</accession>
<evidence type="ECO:0000313" key="13">
    <source>
        <dbReference type="Proteomes" id="UP001391051"/>
    </source>
</evidence>
<evidence type="ECO:0000313" key="12">
    <source>
        <dbReference type="EMBL" id="KAK7943233.1"/>
    </source>
</evidence>
<dbReference type="Proteomes" id="UP001391051">
    <property type="component" value="Unassembled WGS sequence"/>
</dbReference>
<keyword evidence="13" id="KW-1185">Reference proteome</keyword>
<evidence type="ECO:0008006" key="14">
    <source>
        <dbReference type="Google" id="ProtNLM"/>
    </source>
</evidence>
<evidence type="ECO:0000256" key="8">
    <source>
        <dbReference type="ARBA" id="ARBA00023212"/>
    </source>
</evidence>
<keyword evidence="8" id="KW-0206">Cytoskeleton</keyword>
<keyword evidence="3" id="KW-0963">Cytoplasm</keyword>
<proteinExistence type="inferred from homology"/>
<evidence type="ECO:0000256" key="2">
    <source>
        <dbReference type="ARBA" id="ARBA00005479"/>
    </source>
</evidence>
<protein>
    <recommendedName>
        <fullName evidence="14">HAUS augmin-like complex subunit 1</fullName>
    </recommendedName>
</protein>
<dbReference type="InterPro" id="IPR026243">
    <property type="entry name" value="HAUS1"/>
</dbReference>
<keyword evidence="7 10" id="KW-0175">Coiled coil</keyword>
<dbReference type="EMBL" id="JAQQWE010000008">
    <property type="protein sequence ID" value="KAK7943233.1"/>
    <property type="molecule type" value="Genomic_DNA"/>
</dbReference>
<dbReference type="GeneID" id="92081630"/>
<evidence type="ECO:0000256" key="5">
    <source>
        <dbReference type="ARBA" id="ARBA00022701"/>
    </source>
</evidence>
<comment type="similarity">
    <text evidence="2">Belongs to the HAUS1 family.</text>
</comment>
<feature type="region of interest" description="Disordered" evidence="11">
    <location>
        <begin position="1"/>
        <end position="60"/>
    </location>
</feature>
<evidence type="ECO:0000256" key="10">
    <source>
        <dbReference type="SAM" id="Coils"/>
    </source>
</evidence>
<sequence>MHVNPLPDQTRPCPTYIPRPPSSLPASPAPPPPPPRTGPTSTTGCVPSTPAGASPKFERNPDTLRALLALASHNEAVDEERDQLAQLEAAALNEVKAADAAKETLRQEQQEPQQQQGVVVRAELVADDILDAIEEGLTREGRTALDAMARMAVELGMAFPTSEALGTRYVELQAKVFELEQTLDRVALLQKYLERESQAMDDFIHEIRGQEYRPAADLAKQNLDLQRQIKTMSAKLPEIGQHIAALEKSVVMPSLTVEDVKRDEDAYLDLLNTKKELDARVKTFAGLPPDVEAARAELEALRAQLRDATARRDTVFEGLVERESPVKTRRRP</sequence>
<dbReference type="PANTHER" id="PTHR31570:SF1">
    <property type="entry name" value="HAUS AUGMIN-LIKE COMPLEX SUBUNIT 1"/>
    <property type="match status" value="1"/>
</dbReference>
<evidence type="ECO:0000256" key="11">
    <source>
        <dbReference type="SAM" id="MobiDB-lite"/>
    </source>
</evidence>
<evidence type="ECO:0000256" key="3">
    <source>
        <dbReference type="ARBA" id="ARBA00022490"/>
    </source>
</evidence>
<comment type="subcellular location">
    <subcellularLocation>
        <location evidence="1">Cytoplasm</location>
        <location evidence="1">Cytoskeleton</location>
        <location evidence="1">Spindle</location>
    </subcellularLocation>
</comment>
<dbReference type="Pfam" id="PF25762">
    <property type="entry name" value="HAUS1"/>
    <property type="match status" value="1"/>
</dbReference>
<feature type="compositionally biased region" description="Pro residues" evidence="11">
    <location>
        <begin position="15"/>
        <end position="37"/>
    </location>
</feature>
<keyword evidence="4" id="KW-0132">Cell division</keyword>
<comment type="caution">
    <text evidence="12">The sequence shown here is derived from an EMBL/GenBank/DDBJ whole genome shotgun (WGS) entry which is preliminary data.</text>
</comment>
<feature type="coiled-coil region" evidence="10">
    <location>
        <begin position="70"/>
        <end position="108"/>
    </location>
</feature>
<evidence type="ECO:0000256" key="6">
    <source>
        <dbReference type="ARBA" id="ARBA00022776"/>
    </source>
</evidence>
<evidence type="ECO:0000256" key="4">
    <source>
        <dbReference type="ARBA" id="ARBA00022618"/>
    </source>
</evidence>
<dbReference type="RefSeq" id="XP_066695264.1">
    <property type="nucleotide sequence ID" value="XM_066848568.1"/>
</dbReference>
<keyword evidence="9" id="KW-0131">Cell cycle</keyword>
<evidence type="ECO:0000256" key="1">
    <source>
        <dbReference type="ARBA" id="ARBA00004186"/>
    </source>
</evidence>
<keyword evidence="6" id="KW-0498">Mitosis</keyword>
<dbReference type="PANTHER" id="PTHR31570">
    <property type="entry name" value="HAUS AUGMIN-LIKE COMPLEX SUBUNIT 1"/>
    <property type="match status" value="1"/>
</dbReference>
<reference evidence="12 13" key="1">
    <citation type="submission" date="2023-01" db="EMBL/GenBank/DDBJ databases">
        <title>Analysis of 21 Apiospora genomes using comparative genomics revels a genus with tremendous synthesis potential of carbohydrate active enzymes and secondary metabolites.</title>
        <authorList>
            <person name="Sorensen T."/>
        </authorList>
    </citation>
    <scope>NUCLEOTIDE SEQUENCE [LARGE SCALE GENOMIC DNA]</scope>
    <source>
        <strain evidence="12 13">CBS 24483</strain>
    </source>
</reference>
<name>A0ABR1PZQ8_9PEZI</name>
<gene>
    <name evidence="12" type="ORF">PG986_012346</name>
</gene>